<protein>
    <recommendedName>
        <fullName evidence="6 7">Small ribosomal subunit protein bS20</fullName>
    </recommendedName>
</protein>
<name>A0ABT1NI34_9FIRM</name>
<gene>
    <name evidence="7 9" type="primary">rpsT</name>
    <name evidence="9" type="ORF">LJD61_15165</name>
</gene>
<evidence type="ECO:0000256" key="2">
    <source>
        <dbReference type="ARBA" id="ARBA00022730"/>
    </source>
</evidence>
<dbReference type="Proteomes" id="UP001651880">
    <property type="component" value="Unassembled WGS sequence"/>
</dbReference>
<proteinExistence type="inferred from homology"/>
<dbReference type="SUPFAM" id="SSF46992">
    <property type="entry name" value="Ribosomal protein S20"/>
    <property type="match status" value="1"/>
</dbReference>
<reference evidence="9 10" key="1">
    <citation type="submission" date="2021-10" db="EMBL/GenBank/DDBJ databases">
        <title>Lutispora strain m25 sp. nov., a thermophilic, non-spore-forming bacterium isolated from a lab-scale methanogenic bioreactor digesting anaerobic sludge.</title>
        <authorList>
            <person name="El Houari A."/>
            <person name="Mcdonald J."/>
        </authorList>
    </citation>
    <scope>NUCLEOTIDE SEQUENCE [LARGE SCALE GENOMIC DNA]</scope>
    <source>
        <strain evidence="10">m25</strain>
    </source>
</reference>
<evidence type="ECO:0000256" key="8">
    <source>
        <dbReference type="SAM" id="MobiDB-lite"/>
    </source>
</evidence>
<evidence type="ECO:0000256" key="7">
    <source>
        <dbReference type="HAMAP-Rule" id="MF_00500"/>
    </source>
</evidence>
<dbReference type="RefSeq" id="WP_255228398.1">
    <property type="nucleotide sequence ID" value="NZ_JAJEKE010000015.1"/>
</dbReference>
<accession>A0ABT1NI34</accession>
<keyword evidence="10" id="KW-1185">Reference proteome</keyword>
<dbReference type="Pfam" id="PF01649">
    <property type="entry name" value="Ribosomal_S20p"/>
    <property type="match status" value="1"/>
</dbReference>
<keyword evidence="5 7" id="KW-0687">Ribonucleoprotein</keyword>
<organism evidence="9 10">
    <name type="scientific">Lutispora saccharofermentans</name>
    <dbReference type="NCBI Taxonomy" id="3024236"/>
    <lineage>
        <taxon>Bacteria</taxon>
        <taxon>Bacillati</taxon>
        <taxon>Bacillota</taxon>
        <taxon>Clostridia</taxon>
        <taxon>Lutisporales</taxon>
        <taxon>Lutisporaceae</taxon>
        <taxon>Lutispora</taxon>
    </lineage>
</organism>
<dbReference type="PANTHER" id="PTHR33398">
    <property type="entry name" value="30S RIBOSOMAL PROTEIN S20"/>
    <property type="match status" value="1"/>
</dbReference>
<feature type="compositionally biased region" description="Basic residues" evidence="8">
    <location>
        <begin position="71"/>
        <end position="81"/>
    </location>
</feature>
<dbReference type="PANTHER" id="PTHR33398:SF1">
    <property type="entry name" value="SMALL RIBOSOMAL SUBUNIT PROTEIN BS20C"/>
    <property type="match status" value="1"/>
</dbReference>
<evidence type="ECO:0000256" key="3">
    <source>
        <dbReference type="ARBA" id="ARBA00022884"/>
    </source>
</evidence>
<dbReference type="NCBIfam" id="TIGR00029">
    <property type="entry name" value="S20"/>
    <property type="match status" value="1"/>
</dbReference>
<evidence type="ECO:0000313" key="10">
    <source>
        <dbReference type="Proteomes" id="UP001651880"/>
    </source>
</evidence>
<comment type="function">
    <text evidence="7">Binds directly to 16S ribosomal RNA.</text>
</comment>
<dbReference type="EMBL" id="JAJEKE010000015">
    <property type="protein sequence ID" value="MCQ1530878.1"/>
    <property type="molecule type" value="Genomic_DNA"/>
</dbReference>
<evidence type="ECO:0000256" key="5">
    <source>
        <dbReference type="ARBA" id="ARBA00023274"/>
    </source>
</evidence>
<keyword evidence="2 7" id="KW-0699">rRNA-binding</keyword>
<dbReference type="InterPro" id="IPR002583">
    <property type="entry name" value="Ribosomal_bS20"/>
</dbReference>
<evidence type="ECO:0000256" key="6">
    <source>
        <dbReference type="ARBA" id="ARBA00035136"/>
    </source>
</evidence>
<keyword evidence="3 7" id="KW-0694">RNA-binding</keyword>
<comment type="caution">
    <text evidence="9">The sequence shown here is derived from an EMBL/GenBank/DDBJ whole genome shotgun (WGS) entry which is preliminary data.</text>
</comment>
<feature type="region of interest" description="Disordered" evidence="8">
    <location>
        <begin position="66"/>
        <end position="87"/>
    </location>
</feature>
<evidence type="ECO:0000256" key="4">
    <source>
        <dbReference type="ARBA" id="ARBA00022980"/>
    </source>
</evidence>
<sequence>MANIKSAIKRIKVAEFKTRRNKMIISSLKTSIKKFEDSVKAGNLEEAQNLYRKAVSMIDKAAAKGSLHKNTAARKKSRLSNKLKAAM</sequence>
<dbReference type="Gene3D" id="1.20.58.110">
    <property type="entry name" value="Ribosomal protein S20"/>
    <property type="match status" value="1"/>
</dbReference>
<dbReference type="InterPro" id="IPR036510">
    <property type="entry name" value="Ribosomal_bS20_sf"/>
</dbReference>
<comment type="similarity">
    <text evidence="1 7">Belongs to the bacterial ribosomal protein bS20 family.</text>
</comment>
<evidence type="ECO:0000256" key="1">
    <source>
        <dbReference type="ARBA" id="ARBA00007634"/>
    </source>
</evidence>
<dbReference type="GO" id="GO:0005840">
    <property type="term" value="C:ribosome"/>
    <property type="evidence" value="ECO:0007669"/>
    <property type="project" value="UniProtKB-KW"/>
</dbReference>
<evidence type="ECO:0000313" key="9">
    <source>
        <dbReference type="EMBL" id="MCQ1530878.1"/>
    </source>
</evidence>
<keyword evidence="4 7" id="KW-0689">Ribosomal protein</keyword>
<dbReference type="HAMAP" id="MF_00500">
    <property type="entry name" value="Ribosomal_bS20"/>
    <property type="match status" value="1"/>
</dbReference>